<dbReference type="Gene3D" id="1.10.10.10">
    <property type="entry name" value="Winged helix-like DNA-binding domain superfamily/Winged helix DNA-binding domain"/>
    <property type="match status" value="1"/>
</dbReference>
<comment type="caution">
    <text evidence="1">The sequence shown here is derived from an EMBL/GenBank/DDBJ whole genome shotgun (WGS) entry which is preliminary data.</text>
</comment>
<dbReference type="AlphaFoldDB" id="A0AAW6C008"/>
<gene>
    <name evidence="1" type="ORF">PND83_04280</name>
</gene>
<evidence type="ECO:0000313" key="1">
    <source>
        <dbReference type="EMBL" id="MDB7905190.1"/>
    </source>
</evidence>
<reference evidence="1" key="1">
    <citation type="submission" date="2023-01" db="EMBL/GenBank/DDBJ databases">
        <title>Human gut microbiome strain richness.</title>
        <authorList>
            <person name="Chen-Liaw A."/>
        </authorList>
    </citation>
    <scope>NUCLEOTIDE SEQUENCE</scope>
    <source>
        <strain evidence="1">2225st1_A6_2225SCRN_200828</strain>
    </source>
</reference>
<dbReference type="InterPro" id="IPR036388">
    <property type="entry name" value="WH-like_DNA-bd_sf"/>
</dbReference>
<organism evidence="1 2">
    <name type="scientific">Flavonifractor plautii</name>
    <name type="common">Fusobacterium plautii</name>
    <dbReference type="NCBI Taxonomy" id="292800"/>
    <lineage>
        <taxon>Bacteria</taxon>
        <taxon>Bacillati</taxon>
        <taxon>Bacillota</taxon>
        <taxon>Clostridia</taxon>
        <taxon>Eubacteriales</taxon>
        <taxon>Oscillospiraceae</taxon>
        <taxon>Flavonifractor</taxon>
    </lineage>
</organism>
<sequence length="149" mass="17399">MGEPITKERLHKYIFIRREVENHLERLTRMKNQALIPARRDGDGSQHTPGASDRMADAIIKRLAYEDKTSAAINEKLDEMDRVRGAIDCLDDPMEREVLRLRYIDGIGYRHMPWKDVARRLYGDDDESQMQAVYRVHGRALQHIRAIEA</sequence>
<dbReference type="RefSeq" id="WP_195484664.1">
    <property type="nucleotide sequence ID" value="NZ_JADNHL010000028.1"/>
</dbReference>
<evidence type="ECO:0000313" key="2">
    <source>
        <dbReference type="Proteomes" id="UP001211006"/>
    </source>
</evidence>
<dbReference type="Proteomes" id="UP001211006">
    <property type="component" value="Unassembled WGS sequence"/>
</dbReference>
<name>A0AAW6C008_FLAPL</name>
<protein>
    <submittedName>
        <fullName evidence="1">Uncharacterized protein</fullName>
    </submittedName>
</protein>
<accession>A0AAW6C008</accession>
<proteinExistence type="predicted"/>
<dbReference type="EMBL" id="JAQLWO010000003">
    <property type="protein sequence ID" value="MDB7905190.1"/>
    <property type="molecule type" value="Genomic_DNA"/>
</dbReference>